<dbReference type="InterPro" id="IPR029044">
    <property type="entry name" value="Nucleotide-diphossugar_trans"/>
</dbReference>
<keyword evidence="1" id="KW-0472">Membrane</keyword>
<protein>
    <submittedName>
        <fullName evidence="3">GT2 family glycosyltransferase</fullName>
    </submittedName>
</protein>
<dbReference type="InterPro" id="IPR001173">
    <property type="entry name" value="Glyco_trans_2-like"/>
</dbReference>
<gene>
    <name evidence="3" type="ORF">HNR38_001176</name>
</gene>
<dbReference type="AlphaFoldDB" id="A0A840U4Q1"/>
<dbReference type="RefSeq" id="WP_246362399.1">
    <property type="nucleotide sequence ID" value="NZ_JACHFE010000002.1"/>
</dbReference>
<proteinExistence type="predicted"/>
<feature type="transmembrane region" description="Helical" evidence="1">
    <location>
        <begin position="237"/>
        <end position="264"/>
    </location>
</feature>
<evidence type="ECO:0000259" key="2">
    <source>
        <dbReference type="Pfam" id="PF00535"/>
    </source>
</evidence>
<evidence type="ECO:0000313" key="4">
    <source>
        <dbReference type="Proteomes" id="UP000591735"/>
    </source>
</evidence>
<name>A0A840U4Q1_9GAMM</name>
<accession>A0A840U4Q1</accession>
<feature type="domain" description="Glycosyltransferase 2-like" evidence="2">
    <location>
        <begin position="8"/>
        <end position="128"/>
    </location>
</feature>
<keyword evidence="3" id="KW-0808">Transferase</keyword>
<dbReference type="Proteomes" id="UP000591735">
    <property type="component" value="Unassembled WGS sequence"/>
</dbReference>
<organism evidence="3 4">
    <name type="scientific">Marinobacter oulmenensis</name>
    <dbReference type="NCBI Taxonomy" id="643747"/>
    <lineage>
        <taxon>Bacteria</taxon>
        <taxon>Pseudomonadati</taxon>
        <taxon>Pseudomonadota</taxon>
        <taxon>Gammaproteobacteria</taxon>
        <taxon>Pseudomonadales</taxon>
        <taxon>Marinobacteraceae</taxon>
        <taxon>Marinobacter</taxon>
    </lineage>
</organism>
<keyword evidence="1" id="KW-1133">Transmembrane helix</keyword>
<keyword evidence="1" id="KW-0812">Transmembrane</keyword>
<evidence type="ECO:0000313" key="3">
    <source>
        <dbReference type="EMBL" id="MBB5320704.1"/>
    </source>
</evidence>
<dbReference type="CDD" id="cd00761">
    <property type="entry name" value="Glyco_tranf_GTA_type"/>
    <property type="match status" value="1"/>
</dbReference>
<sequence>MTMDRVDFVIPHMGRPEMLRETVDSILGQTVPERIASITVVTRNTGDLTLPADPLLRVIHAPGASSISEQRNLGTAAGSAALIAYLDADIELDPDWLETCVPLLSLNPDRVLVSAMQKPSGHAGKVEQLRTALSNLALDQSVQFLPGRNLLVYRWANERVGGFPEYLQTCEDYYYTDQLSGVGELFYTSACGYVHLGEDRSLAQTFHKEIWRSESNLMSMAGRPIPLREWPSILLPFWMLCAYLFLVLGLLAPVWLMTGAIMLVMPPVLYALRLYRHPRNQQPLYFLLLFYLVYFTARSIGTLKGARHLFRRKLTE</sequence>
<keyword evidence="4" id="KW-1185">Reference proteome</keyword>
<reference evidence="3 4" key="1">
    <citation type="submission" date="2020-08" db="EMBL/GenBank/DDBJ databases">
        <title>Genomic Encyclopedia of Type Strains, Phase IV (KMG-IV): sequencing the most valuable type-strain genomes for metagenomic binning, comparative biology and taxonomic classification.</title>
        <authorList>
            <person name="Goeker M."/>
        </authorList>
    </citation>
    <scope>NUCLEOTIDE SEQUENCE [LARGE SCALE GENOMIC DNA]</scope>
    <source>
        <strain evidence="3 4">DSM 22359</strain>
    </source>
</reference>
<dbReference type="GO" id="GO:0016740">
    <property type="term" value="F:transferase activity"/>
    <property type="evidence" value="ECO:0007669"/>
    <property type="project" value="UniProtKB-KW"/>
</dbReference>
<dbReference type="EMBL" id="JACHFE010000002">
    <property type="protein sequence ID" value="MBB5320704.1"/>
    <property type="molecule type" value="Genomic_DNA"/>
</dbReference>
<evidence type="ECO:0000256" key="1">
    <source>
        <dbReference type="SAM" id="Phobius"/>
    </source>
</evidence>
<dbReference type="Gene3D" id="3.90.550.10">
    <property type="entry name" value="Spore Coat Polysaccharide Biosynthesis Protein SpsA, Chain A"/>
    <property type="match status" value="1"/>
</dbReference>
<dbReference type="Pfam" id="PF00535">
    <property type="entry name" value="Glycos_transf_2"/>
    <property type="match status" value="1"/>
</dbReference>
<comment type="caution">
    <text evidence="3">The sequence shown here is derived from an EMBL/GenBank/DDBJ whole genome shotgun (WGS) entry which is preliminary data.</text>
</comment>
<feature type="transmembrane region" description="Helical" evidence="1">
    <location>
        <begin position="284"/>
        <end position="303"/>
    </location>
</feature>
<dbReference type="SUPFAM" id="SSF53448">
    <property type="entry name" value="Nucleotide-diphospho-sugar transferases"/>
    <property type="match status" value="1"/>
</dbReference>